<feature type="compositionally biased region" description="Acidic residues" evidence="1">
    <location>
        <begin position="70"/>
        <end position="85"/>
    </location>
</feature>
<evidence type="ECO:0000313" key="4">
    <source>
        <dbReference type="Proteomes" id="UP000263094"/>
    </source>
</evidence>
<keyword evidence="2" id="KW-0472">Membrane</keyword>
<accession>A0A372MC83</accession>
<dbReference type="Proteomes" id="UP000263094">
    <property type="component" value="Unassembled WGS sequence"/>
</dbReference>
<evidence type="ECO:0000256" key="2">
    <source>
        <dbReference type="SAM" id="Phobius"/>
    </source>
</evidence>
<feature type="transmembrane region" description="Helical" evidence="2">
    <location>
        <begin position="162"/>
        <end position="181"/>
    </location>
</feature>
<dbReference type="RefSeq" id="WP_128554236.1">
    <property type="nucleotide sequence ID" value="NZ_QUAK01000015.1"/>
</dbReference>
<keyword evidence="4" id="KW-1185">Reference proteome</keyword>
<evidence type="ECO:0000313" key="3">
    <source>
        <dbReference type="EMBL" id="RFU88200.1"/>
    </source>
</evidence>
<organism evidence="3 4">
    <name type="scientific">Streptomyces triticagri</name>
    <dbReference type="NCBI Taxonomy" id="2293568"/>
    <lineage>
        <taxon>Bacteria</taxon>
        <taxon>Bacillati</taxon>
        <taxon>Actinomycetota</taxon>
        <taxon>Actinomycetes</taxon>
        <taxon>Kitasatosporales</taxon>
        <taxon>Streptomycetaceae</taxon>
        <taxon>Streptomyces</taxon>
    </lineage>
</organism>
<dbReference type="AlphaFoldDB" id="A0A372MC83"/>
<proteinExistence type="predicted"/>
<reference evidence="3 4" key="1">
    <citation type="submission" date="2018-08" db="EMBL/GenBank/DDBJ databases">
        <title>Isolation, diversity and antifungal activity of Actinobacteria from wheat.</title>
        <authorList>
            <person name="Han C."/>
        </authorList>
    </citation>
    <scope>NUCLEOTIDE SEQUENCE [LARGE SCALE GENOMIC DNA]</scope>
    <source>
        <strain evidence="3 4">NEAU-YY421</strain>
    </source>
</reference>
<evidence type="ECO:0000256" key="1">
    <source>
        <dbReference type="SAM" id="MobiDB-lite"/>
    </source>
</evidence>
<feature type="region of interest" description="Disordered" evidence="1">
    <location>
        <begin position="1"/>
        <end position="103"/>
    </location>
</feature>
<feature type="compositionally biased region" description="Basic and acidic residues" evidence="1">
    <location>
        <begin position="1"/>
        <end position="11"/>
    </location>
</feature>
<dbReference type="EMBL" id="QUAK01000015">
    <property type="protein sequence ID" value="RFU88200.1"/>
    <property type="molecule type" value="Genomic_DNA"/>
</dbReference>
<gene>
    <name evidence="3" type="ORF">DY218_02620</name>
</gene>
<keyword evidence="2" id="KW-1133">Transmembrane helix</keyword>
<feature type="compositionally biased region" description="Acidic residues" evidence="1">
    <location>
        <begin position="21"/>
        <end position="38"/>
    </location>
</feature>
<keyword evidence="2" id="KW-0812">Transmembrane</keyword>
<dbReference type="OrthoDB" id="3853425at2"/>
<name>A0A372MC83_9ACTN</name>
<sequence length="232" mass="22791">MSTETKTDTENGKVAGKAAEDSDAAAEETAADPADEAGTEGSAGETSATTADSAEGGTGSGDATDRDDGTDSDDLDDDPDGDLEAEAGKDADEPGTGTSGGVGQGAAAVVSAALGFISLSGSWIGTVASDRSALVGQMESSVSQSADVAAKMQAVYGDSWQLTALFGGAFALVALVVGVTVLARPAFGTPGRVQAPWIKSVAWAGVALGVLGLFLAIAKYTDLILGLPSVPS</sequence>
<comment type="caution">
    <text evidence="3">The sequence shown here is derived from an EMBL/GenBank/DDBJ whole genome shotgun (WGS) entry which is preliminary data.</text>
</comment>
<feature type="transmembrane region" description="Helical" evidence="2">
    <location>
        <begin position="201"/>
        <end position="218"/>
    </location>
</feature>
<protein>
    <submittedName>
        <fullName evidence="3">Uncharacterized protein</fullName>
    </submittedName>
</protein>